<feature type="coiled-coil region" evidence="1">
    <location>
        <begin position="48"/>
        <end position="75"/>
    </location>
</feature>
<protein>
    <recommendedName>
        <fullName evidence="2">DUF2148 domain-containing protein</fullName>
    </recommendedName>
</protein>
<comment type="caution">
    <text evidence="3">The sequence shown here is derived from an EMBL/GenBank/DDBJ whole genome shotgun (WGS) entry which is preliminary data.</text>
</comment>
<accession>A0A932G1A7</accession>
<reference evidence="3" key="1">
    <citation type="submission" date="2020-07" db="EMBL/GenBank/DDBJ databases">
        <title>Huge and variable diversity of episymbiotic CPR bacteria and DPANN archaea in groundwater ecosystems.</title>
        <authorList>
            <person name="He C.Y."/>
            <person name="Keren R."/>
            <person name="Whittaker M."/>
            <person name="Farag I.F."/>
            <person name="Doudna J."/>
            <person name="Cate J.H.D."/>
            <person name="Banfield J.F."/>
        </authorList>
    </citation>
    <scope>NUCLEOTIDE SEQUENCE</scope>
    <source>
        <strain evidence="3">NC_groundwater_672_Ag_B-0.1um_62_36</strain>
    </source>
</reference>
<dbReference type="PANTHER" id="PTHR40101:SF1">
    <property type="entry name" value="4FE-4S DOMAIN-CONTAINING PROTEIN"/>
    <property type="match status" value="1"/>
</dbReference>
<dbReference type="AlphaFoldDB" id="A0A932G1A7"/>
<evidence type="ECO:0000313" key="4">
    <source>
        <dbReference type="Proteomes" id="UP000769766"/>
    </source>
</evidence>
<dbReference type="PANTHER" id="PTHR40101">
    <property type="entry name" value="CONSERVED PROTEIN"/>
    <property type="match status" value="1"/>
</dbReference>
<dbReference type="Proteomes" id="UP000769766">
    <property type="component" value="Unassembled WGS sequence"/>
</dbReference>
<proteinExistence type="predicted"/>
<feature type="domain" description="DUF2148" evidence="2">
    <location>
        <begin position="123"/>
        <end position="189"/>
    </location>
</feature>
<evidence type="ECO:0000259" key="2">
    <source>
        <dbReference type="Pfam" id="PF09918"/>
    </source>
</evidence>
<dbReference type="InterPro" id="IPR019224">
    <property type="entry name" value="DUF2148"/>
</dbReference>
<keyword evidence="1" id="KW-0175">Coiled coil</keyword>
<dbReference type="Pfam" id="PF09918">
    <property type="entry name" value="DUF2148"/>
    <property type="match status" value="1"/>
</dbReference>
<evidence type="ECO:0000256" key="1">
    <source>
        <dbReference type="SAM" id="Coils"/>
    </source>
</evidence>
<dbReference type="EMBL" id="JACPRF010000279">
    <property type="protein sequence ID" value="MBI2877060.1"/>
    <property type="molecule type" value="Genomic_DNA"/>
</dbReference>
<evidence type="ECO:0000313" key="3">
    <source>
        <dbReference type="EMBL" id="MBI2877060.1"/>
    </source>
</evidence>
<gene>
    <name evidence="3" type="ORF">HYY20_09280</name>
</gene>
<sequence length="219" mass="24094">MAIRDEKDLINERLMDVGLSLMAMAARTAPTFGNRKSVIIRAIDAEELEKIAAGLEEAKDQLPLLRREYQNVRDHAQAGGKALLVGVNRKSDLNYNCGSCGFRTCGELNQSQSELGSSFVGSKGPFCTWKSMDVGIACMAASAMAHRLGFQTREYGTVGGVALAMGMIQADYCTAVTITVTDKNLHFTRTQYWTQEEYKKGFDAMFPSFNFGFITEGLK</sequence>
<name>A0A932G1A7_UNCTE</name>
<organism evidence="3 4">
    <name type="scientific">Tectimicrobiota bacterium</name>
    <dbReference type="NCBI Taxonomy" id="2528274"/>
    <lineage>
        <taxon>Bacteria</taxon>
        <taxon>Pseudomonadati</taxon>
        <taxon>Nitrospinota/Tectimicrobiota group</taxon>
        <taxon>Candidatus Tectimicrobiota</taxon>
    </lineage>
</organism>